<gene>
    <name evidence="1" type="ORF">Ddye_017520</name>
</gene>
<name>A0AAD9U9C2_9ROSI</name>
<reference evidence="1" key="1">
    <citation type="journal article" date="2023" name="Plant J.">
        <title>Genome sequences and population genomics provide insights into the demographic history, inbreeding, and mutation load of two 'living fossil' tree species of Dipteronia.</title>
        <authorList>
            <person name="Feng Y."/>
            <person name="Comes H.P."/>
            <person name="Chen J."/>
            <person name="Zhu S."/>
            <person name="Lu R."/>
            <person name="Zhang X."/>
            <person name="Li P."/>
            <person name="Qiu J."/>
            <person name="Olsen K.M."/>
            <person name="Qiu Y."/>
        </authorList>
    </citation>
    <scope>NUCLEOTIDE SEQUENCE</scope>
    <source>
        <strain evidence="1">KIB01</strain>
    </source>
</reference>
<evidence type="ECO:0000313" key="2">
    <source>
        <dbReference type="Proteomes" id="UP001280121"/>
    </source>
</evidence>
<dbReference type="EMBL" id="JANJYI010000005">
    <property type="protein sequence ID" value="KAK2650031.1"/>
    <property type="molecule type" value="Genomic_DNA"/>
</dbReference>
<protein>
    <submittedName>
        <fullName evidence="1">Uncharacterized protein</fullName>
    </submittedName>
</protein>
<dbReference type="Proteomes" id="UP001280121">
    <property type="component" value="Unassembled WGS sequence"/>
</dbReference>
<accession>A0AAD9U9C2</accession>
<comment type="caution">
    <text evidence="1">The sequence shown here is derived from an EMBL/GenBank/DDBJ whole genome shotgun (WGS) entry which is preliminary data.</text>
</comment>
<keyword evidence="2" id="KW-1185">Reference proteome</keyword>
<evidence type="ECO:0000313" key="1">
    <source>
        <dbReference type="EMBL" id="KAK2650031.1"/>
    </source>
</evidence>
<dbReference type="AlphaFoldDB" id="A0AAD9U9C2"/>
<proteinExistence type="predicted"/>
<organism evidence="1 2">
    <name type="scientific">Dipteronia dyeriana</name>
    <dbReference type="NCBI Taxonomy" id="168575"/>
    <lineage>
        <taxon>Eukaryota</taxon>
        <taxon>Viridiplantae</taxon>
        <taxon>Streptophyta</taxon>
        <taxon>Embryophyta</taxon>
        <taxon>Tracheophyta</taxon>
        <taxon>Spermatophyta</taxon>
        <taxon>Magnoliopsida</taxon>
        <taxon>eudicotyledons</taxon>
        <taxon>Gunneridae</taxon>
        <taxon>Pentapetalae</taxon>
        <taxon>rosids</taxon>
        <taxon>malvids</taxon>
        <taxon>Sapindales</taxon>
        <taxon>Sapindaceae</taxon>
        <taxon>Hippocastanoideae</taxon>
        <taxon>Acereae</taxon>
        <taxon>Dipteronia</taxon>
    </lineage>
</organism>
<sequence>MLLSRLGVVNRHVTLRRADVASQVVYSSATCTSRVDSVILPRFDSATCPTTSLSRQRLVDVPSHVASRRPLNACTVSEIGKVIELEVEKQNMWGLMQQRAVASGLIERASMNNIFYHLGIEEIQAHLKNLQPKRIRKSNCKFAVVTCNQ</sequence>